<dbReference type="PANTHER" id="PTHR31465:SF1">
    <property type="entry name" value="PROTEIN RTA1-RELATED"/>
    <property type="match status" value="1"/>
</dbReference>
<comment type="caution">
    <text evidence="7">The sequence shown here is derived from an EMBL/GenBank/DDBJ whole genome shotgun (WGS) entry which is preliminary data.</text>
</comment>
<feature type="transmembrane region" description="Helical" evidence="6">
    <location>
        <begin position="51"/>
        <end position="68"/>
    </location>
</feature>
<evidence type="ECO:0000256" key="2">
    <source>
        <dbReference type="ARBA" id="ARBA00022692"/>
    </source>
</evidence>
<feature type="region of interest" description="Disordered" evidence="5">
    <location>
        <begin position="275"/>
        <end position="303"/>
    </location>
</feature>
<protein>
    <recommendedName>
        <fullName evidence="9">RTA1-domain-containing protein</fullName>
    </recommendedName>
</protein>
<comment type="subcellular location">
    <subcellularLocation>
        <location evidence="1">Membrane</location>
        <topology evidence="1">Multi-pass membrane protein</topology>
    </subcellularLocation>
</comment>
<keyword evidence="2 6" id="KW-0812">Transmembrane</keyword>
<evidence type="ECO:0000313" key="8">
    <source>
        <dbReference type="Proteomes" id="UP001149813"/>
    </source>
</evidence>
<dbReference type="EMBL" id="JANBOJ010000239">
    <property type="protein sequence ID" value="KAJ1720637.1"/>
    <property type="molecule type" value="Genomic_DNA"/>
</dbReference>
<evidence type="ECO:0008006" key="9">
    <source>
        <dbReference type="Google" id="ProtNLM"/>
    </source>
</evidence>
<evidence type="ECO:0000313" key="7">
    <source>
        <dbReference type="EMBL" id="KAJ1720637.1"/>
    </source>
</evidence>
<keyword evidence="3 6" id="KW-1133">Transmembrane helix</keyword>
<dbReference type="GO" id="GO:0016020">
    <property type="term" value="C:membrane"/>
    <property type="evidence" value="ECO:0007669"/>
    <property type="project" value="UniProtKB-SubCell"/>
</dbReference>
<feature type="transmembrane region" description="Helical" evidence="6">
    <location>
        <begin position="124"/>
        <end position="147"/>
    </location>
</feature>
<name>A0A9W7XX82_9FUNG</name>
<dbReference type="Proteomes" id="UP001149813">
    <property type="component" value="Unassembled WGS sequence"/>
</dbReference>
<dbReference type="OrthoDB" id="3358017at2759"/>
<keyword evidence="8" id="KW-1185">Reference proteome</keyword>
<dbReference type="Pfam" id="PF04479">
    <property type="entry name" value="RTA1"/>
    <property type="match status" value="1"/>
</dbReference>
<evidence type="ECO:0000256" key="4">
    <source>
        <dbReference type="ARBA" id="ARBA00023136"/>
    </source>
</evidence>
<keyword evidence="4 6" id="KW-0472">Membrane</keyword>
<proteinExistence type="predicted"/>
<feature type="transmembrane region" description="Helical" evidence="6">
    <location>
        <begin position="159"/>
        <end position="182"/>
    </location>
</feature>
<dbReference type="InterPro" id="IPR007568">
    <property type="entry name" value="RTA1"/>
</dbReference>
<organism evidence="7 8">
    <name type="scientific">Coemansia erecta</name>
    <dbReference type="NCBI Taxonomy" id="147472"/>
    <lineage>
        <taxon>Eukaryota</taxon>
        <taxon>Fungi</taxon>
        <taxon>Fungi incertae sedis</taxon>
        <taxon>Zoopagomycota</taxon>
        <taxon>Kickxellomycotina</taxon>
        <taxon>Kickxellomycetes</taxon>
        <taxon>Kickxellales</taxon>
        <taxon>Kickxellaceae</taxon>
        <taxon>Coemansia</taxon>
    </lineage>
</organism>
<accession>A0A9W7XX82</accession>
<evidence type="ECO:0000256" key="1">
    <source>
        <dbReference type="ARBA" id="ARBA00004141"/>
    </source>
</evidence>
<feature type="transmembrane region" description="Helical" evidence="6">
    <location>
        <begin position="23"/>
        <end position="44"/>
    </location>
</feature>
<evidence type="ECO:0000256" key="5">
    <source>
        <dbReference type="SAM" id="MobiDB-lite"/>
    </source>
</evidence>
<dbReference type="PANTHER" id="PTHR31465">
    <property type="entry name" value="PROTEIN RTA1-RELATED"/>
    <property type="match status" value="1"/>
</dbReference>
<evidence type="ECO:0000256" key="3">
    <source>
        <dbReference type="ARBA" id="ARBA00022989"/>
    </source>
</evidence>
<feature type="transmembrane region" description="Helical" evidence="6">
    <location>
        <begin position="242"/>
        <end position="263"/>
    </location>
</feature>
<feature type="transmembrane region" description="Helical" evidence="6">
    <location>
        <begin position="203"/>
        <end position="222"/>
    </location>
</feature>
<feature type="compositionally biased region" description="Polar residues" evidence="5">
    <location>
        <begin position="280"/>
        <end position="303"/>
    </location>
</feature>
<sequence>MGTFDNPNIDNRIRYFTYYPANIYPQVSLAVYFVVAAILVFLTIRTKAQRWLYILAGTAFAEGLGYVFRTVCVNHTTFAMYVLMTLFLLLPPNALALANYKTTGKIISNATSVRPKFFWLKPKFVSWFYFSSDIFSIIMQGAGGGMMTTAKGRDAGKKIVLVGLIVQLFFFACYMATTIYVWKRPVYQVHSGPRDKSPRAAKNKVMIVVLLTTVLLYLRSIYRIAEFADGYGGTIYRAEWAFYVFDTILIFLAFVVYIVAFIGRNFPRNAPPLDSGEDSYASSETADPQRIHNTSSSQLVEKI</sequence>
<feature type="transmembrane region" description="Helical" evidence="6">
    <location>
        <begin position="80"/>
        <end position="100"/>
    </location>
</feature>
<gene>
    <name evidence="7" type="ORF">LPJ53_004766</name>
</gene>
<evidence type="ECO:0000256" key="6">
    <source>
        <dbReference type="SAM" id="Phobius"/>
    </source>
</evidence>
<dbReference type="AlphaFoldDB" id="A0A9W7XX82"/>
<reference evidence="7" key="1">
    <citation type="submission" date="2022-07" db="EMBL/GenBank/DDBJ databases">
        <title>Phylogenomic reconstructions and comparative analyses of Kickxellomycotina fungi.</title>
        <authorList>
            <person name="Reynolds N.K."/>
            <person name="Stajich J.E."/>
            <person name="Barry K."/>
            <person name="Grigoriev I.V."/>
            <person name="Crous P."/>
            <person name="Smith M.E."/>
        </authorList>
    </citation>
    <scope>NUCLEOTIDE SEQUENCE</scope>
    <source>
        <strain evidence="7">NBRC 32514</strain>
    </source>
</reference>